<dbReference type="GO" id="GO:0019534">
    <property type="term" value="F:toxin transmembrane transporter activity"/>
    <property type="evidence" value="ECO:0007669"/>
    <property type="project" value="InterPro"/>
</dbReference>
<accession>A0AAT9G4A8</accession>
<organism evidence="2">
    <name type="scientific">Candidatus Aschnera chinzeii</name>
    <dbReference type="NCBI Taxonomy" id="1485666"/>
    <lineage>
        <taxon>Bacteria</taxon>
        <taxon>Pseudomonadati</taxon>
        <taxon>Pseudomonadota</taxon>
        <taxon>Gammaproteobacteria</taxon>
        <taxon>Enterobacterales</taxon>
        <taxon>Enterobacteriaceae</taxon>
        <taxon>Candidatus Aschnera</taxon>
    </lineage>
</organism>
<keyword evidence="1" id="KW-1133">Transmembrane helix</keyword>
<dbReference type="GO" id="GO:0016020">
    <property type="term" value="C:membrane"/>
    <property type="evidence" value="ECO:0007669"/>
    <property type="project" value="InterPro"/>
</dbReference>
<sequence>MILFGVYVKENIIVKKNKLIYYFIFSVSLHVLLIHVMILKTIKKTSLFNANKDSHTSIMHGVIIDGNHHTNMRLNQYKHKVVAKNKKNMIVAEKIYNNKTNQRIQSTKKYHKDIKYNNITKLKNKYNSKTGINIKSNMQKNDKLNNDIDLKNKFNNNNNKNSHNSNSLSIEFDNLLKQLTEKHAKNNINNRDNMDYNSLNMNLQIRKYVEGVKNFIENNFYNYSNYHGKNCELHLKFNVDKNIVTINNKYYTSNNQELCDTAKKLLQTLEIPKPLDKNIFNIIKTEGITLVFKL</sequence>
<dbReference type="Gene3D" id="3.30.1150.10">
    <property type="match status" value="1"/>
</dbReference>
<keyword evidence="1" id="KW-0812">Transmembrane</keyword>
<dbReference type="AlphaFoldDB" id="A0AAT9G4A8"/>
<protein>
    <recommendedName>
        <fullName evidence="3">TonB C-terminal domain-containing protein</fullName>
    </recommendedName>
</protein>
<reference evidence="2" key="2">
    <citation type="submission" date="2023-10" db="EMBL/GenBank/DDBJ databases">
        <authorList>
            <person name="Koga R."/>
            <person name="Fukatsu T."/>
        </authorList>
    </citation>
    <scope>NUCLEOTIDE SEQUENCE</scope>
    <source>
        <strain evidence="2">Kw-01</strain>
    </source>
</reference>
<evidence type="ECO:0000313" key="2">
    <source>
        <dbReference type="EMBL" id="BET44560.1"/>
    </source>
</evidence>
<proteinExistence type="predicted"/>
<keyword evidence="1" id="KW-0472">Membrane</keyword>
<dbReference type="EMBL" id="AP028961">
    <property type="protein sequence ID" value="BET44560.1"/>
    <property type="molecule type" value="Genomic_DNA"/>
</dbReference>
<reference evidence="2" key="1">
    <citation type="journal article" date="2023" name="Front. Microbiol.">
        <title>Genome analysis of Candidatus Aschnera chinzeii, the bacterial endosymbiont of the blood-sucking bat fly Penicillidia jenynsii (Insecta: Diptera: Nycteribiidae).</title>
        <authorList>
            <person name="Koga R."/>
            <person name="Moriyama M."/>
            <person name="Nozaki T."/>
            <person name="Fukatsu T."/>
        </authorList>
    </citation>
    <scope>NUCLEOTIDE SEQUENCE</scope>
    <source>
        <strain evidence="2">Kw-01</strain>
    </source>
</reference>
<evidence type="ECO:0000256" key="1">
    <source>
        <dbReference type="SAM" id="Phobius"/>
    </source>
</evidence>
<dbReference type="GO" id="GO:0043213">
    <property type="term" value="P:bacteriocin transport"/>
    <property type="evidence" value="ECO:0007669"/>
    <property type="project" value="InterPro"/>
</dbReference>
<evidence type="ECO:0008006" key="3">
    <source>
        <dbReference type="Google" id="ProtNLM"/>
    </source>
</evidence>
<name>A0AAT9G4A8_9ENTR</name>
<dbReference type="InterPro" id="IPR014161">
    <property type="entry name" value="Tol-Pal_TolA"/>
</dbReference>
<dbReference type="Pfam" id="PF06519">
    <property type="entry name" value="TolA"/>
    <property type="match status" value="1"/>
</dbReference>
<gene>
    <name evidence="2" type="ORF">ACHINZ_2320</name>
</gene>
<feature type="transmembrane region" description="Helical" evidence="1">
    <location>
        <begin position="20"/>
        <end position="39"/>
    </location>
</feature>